<feature type="binding site" evidence="18">
    <location>
        <begin position="369"/>
        <end position="370"/>
    </location>
    <ligand>
        <name>acetyl-CoA</name>
        <dbReference type="ChEBI" id="CHEBI:57288"/>
    </ligand>
</feature>
<feature type="binding site" evidence="18">
    <location>
        <position position="86"/>
    </location>
    <ligand>
        <name>Mg(2+)</name>
        <dbReference type="ChEBI" id="CHEBI:18420"/>
    </ligand>
</feature>
<comment type="similarity">
    <text evidence="3 18">In the N-terminal section; belongs to the N-acetylglucosamine-1-phosphate uridyltransferase family.</text>
</comment>
<comment type="catalytic activity">
    <reaction evidence="15 18">
        <text>alpha-D-glucosamine 1-phosphate + acetyl-CoA = N-acetyl-alpha-D-glucosamine 1-phosphate + CoA + H(+)</text>
        <dbReference type="Rhea" id="RHEA:13725"/>
        <dbReference type="ChEBI" id="CHEBI:15378"/>
        <dbReference type="ChEBI" id="CHEBI:57287"/>
        <dbReference type="ChEBI" id="CHEBI:57288"/>
        <dbReference type="ChEBI" id="CHEBI:57776"/>
        <dbReference type="ChEBI" id="CHEBI:58516"/>
        <dbReference type="EC" id="2.3.1.157"/>
    </reaction>
</comment>
<feature type="binding site" evidence="18">
    <location>
        <position position="334"/>
    </location>
    <ligand>
        <name>UDP-N-acetyl-alpha-D-glucosamine</name>
        <dbReference type="ChEBI" id="CHEBI:57705"/>
    </ligand>
</feature>
<feature type="binding site" evidence="18">
    <location>
        <begin position="63"/>
        <end position="64"/>
    </location>
    <ligand>
        <name>UDP-N-acetyl-alpha-D-glucosamine</name>
        <dbReference type="ChEBI" id="CHEBI:57705"/>
    </ligand>
</feature>
<feature type="binding site" evidence="18">
    <location>
        <position position="360"/>
    </location>
    <ligand>
        <name>UDP-N-acetyl-alpha-D-glucosamine</name>
        <dbReference type="ChEBI" id="CHEBI:57705"/>
    </ligand>
</feature>
<dbReference type="EC" id="2.3.1.157" evidence="18"/>
<comment type="pathway">
    <text evidence="18">Nucleotide-sugar biosynthesis; UDP-N-acetyl-alpha-D-glucosamine biosynthesis; UDP-N-acetyl-alpha-D-glucosamine from N-acetyl-alpha-D-glucosamine 1-phosphate: step 1/1.</text>
</comment>
<dbReference type="GO" id="GO:0008360">
    <property type="term" value="P:regulation of cell shape"/>
    <property type="evidence" value="ECO:0007669"/>
    <property type="project" value="UniProtKB-KW"/>
</dbReference>
<evidence type="ECO:0000256" key="13">
    <source>
        <dbReference type="ARBA" id="ARBA00023315"/>
    </source>
</evidence>
<feature type="region of interest" description="Pyrophosphorylase" evidence="18">
    <location>
        <begin position="1"/>
        <end position="212"/>
    </location>
</feature>
<dbReference type="PROSITE" id="PS00101">
    <property type="entry name" value="HEXAPEP_TRANSFERASES"/>
    <property type="match status" value="1"/>
</dbReference>
<evidence type="ECO:0000256" key="10">
    <source>
        <dbReference type="ARBA" id="ARBA00022960"/>
    </source>
</evidence>
<evidence type="ECO:0000256" key="14">
    <source>
        <dbReference type="ARBA" id="ARBA00023316"/>
    </source>
</evidence>
<dbReference type="HAMAP" id="MF_01631">
    <property type="entry name" value="GlmU"/>
    <property type="match status" value="1"/>
</dbReference>
<name>A0A841I1F5_9DEIO</name>
<feature type="binding site" evidence="18">
    <location>
        <begin position="84"/>
        <end position="86"/>
    </location>
    <ligand>
        <name>UDP-N-acetyl-alpha-D-glucosamine</name>
        <dbReference type="ChEBI" id="CHEBI:57705"/>
    </ligand>
</feature>
<keyword evidence="5 18" id="KW-0808">Transferase</keyword>
<dbReference type="PANTHER" id="PTHR43584:SF3">
    <property type="entry name" value="BIFUNCTIONAL PROTEIN GLMU"/>
    <property type="match status" value="1"/>
</dbReference>
<feature type="binding site" evidence="18">
    <location>
        <position position="349"/>
    </location>
    <ligand>
        <name>UDP-N-acetyl-alpha-D-glucosamine</name>
        <dbReference type="ChEBI" id="CHEBI:57705"/>
    </ligand>
</feature>
<dbReference type="GO" id="GO:0016020">
    <property type="term" value="C:membrane"/>
    <property type="evidence" value="ECO:0007669"/>
    <property type="project" value="GOC"/>
</dbReference>
<proteinExistence type="inferred from homology"/>
<feature type="binding site" evidence="18">
    <location>
        <position position="123"/>
    </location>
    <ligand>
        <name>UDP-N-acetyl-alpha-D-glucosamine</name>
        <dbReference type="ChEBI" id="CHEBI:57705"/>
    </ligand>
</feature>
<comment type="pathway">
    <text evidence="18">Nucleotide-sugar biosynthesis; UDP-N-acetyl-alpha-D-glucosamine biosynthesis; N-acetyl-alpha-D-glucosamine 1-phosphate from alpha-D-glucosamine 6-phosphate (route II): step 2/2.</text>
</comment>
<dbReference type="GO" id="GO:0009252">
    <property type="term" value="P:peptidoglycan biosynthetic process"/>
    <property type="evidence" value="ECO:0007669"/>
    <property type="project" value="UniProtKB-UniRule"/>
</dbReference>
<keyword evidence="21" id="KW-1185">Reference proteome</keyword>
<evidence type="ECO:0000313" key="20">
    <source>
        <dbReference type="EMBL" id="MBB6099641.1"/>
    </source>
</evidence>
<protein>
    <recommendedName>
        <fullName evidence="18">Bifunctional protein GlmU</fullName>
    </recommendedName>
    <domain>
        <recommendedName>
            <fullName evidence="18">UDP-N-acetylglucosamine pyrophosphorylase</fullName>
            <ecNumber evidence="18">2.7.7.23</ecNumber>
        </recommendedName>
        <alternativeName>
            <fullName evidence="18">N-acetylglucosamine-1-phosphate uridyltransferase</fullName>
        </alternativeName>
    </domain>
    <domain>
        <recommendedName>
            <fullName evidence="18">Glucosamine-1-phosphate N-acetyltransferase</fullName>
            <ecNumber evidence="18">2.3.1.157</ecNumber>
        </recommendedName>
    </domain>
</protein>
<dbReference type="GO" id="GO:0003977">
    <property type="term" value="F:UDP-N-acetylglucosamine diphosphorylase activity"/>
    <property type="evidence" value="ECO:0007669"/>
    <property type="project" value="UniProtKB-UniRule"/>
</dbReference>
<dbReference type="SUPFAM" id="SSF51161">
    <property type="entry name" value="Trimeric LpxA-like enzymes"/>
    <property type="match status" value="1"/>
</dbReference>
<comment type="function">
    <text evidence="17 18">Catalyzes the last two sequential reactions in the de novo biosynthetic pathway for UDP-N-acetylglucosamine (UDP-GlcNAc). The C-terminal domain catalyzes the transfer of acetyl group from acetyl coenzyme A to glucosamine-1-phosphate (GlcN-1-P) to produce N-acetylglucosamine-1-phosphate (GlcNAc-1-P), which is converted into UDP-GlcNAc by the transfer of uridine 5-monophosphate (from uridine 5-triphosphate), a reaction catalyzed by the N-terminal domain.</text>
</comment>
<feature type="binding site" evidence="18">
    <location>
        <position position="363"/>
    </location>
    <ligand>
        <name>acetyl-CoA</name>
        <dbReference type="ChEBI" id="CHEBI:57288"/>
    </ligand>
</feature>
<feature type="binding site" evidence="18">
    <location>
        <position position="138"/>
    </location>
    <ligand>
        <name>UDP-N-acetyl-alpha-D-glucosamine</name>
        <dbReference type="ChEBI" id="CHEBI:57705"/>
    </ligand>
</feature>
<keyword evidence="7 18" id="KW-0479">Metal-binding</keyword>
<dbReference type="InterPro" id="IPR050065">
    <property type="entry name" value="GlmU-like"/>
</dbReference>
<dbReference type="InterPro" id="IPR038009">
    <property type="entry name" value="GlmU_C_LbH"/>
</dbReference>
<evidence type="ECO:0000256" key="1">
    <source>
        <dbReference type="ARBA" id="ARBA00004496"/>
    </source>
</evidence>
<evidence type="ECO:0000256" key="3">
    <source>
        <dbReference type="ARBA" id="ARBA00007947"/>
    </source>
</evidence>
<dbReference type="GO" id="GO:0000902">
    <property type="term" value="P:cell morphogenesis"/>
    <property type="evidence" value="ECO:0007669"/>
    <property type="project" value="UniProtKB-UniRule"/>
</dbReference>
<dbReference type="GO" id="GO:0000287">
    <property type="term" value="F:magnesium ion binding"/>
    <property type="evidence" value="ECO:0007669"/>
    <property type="project" value="UniProtKB-UniRule"/>
</dbReference>
<evidence type="ECO:0000256" key="4">
    <source>
        <dbReference type="ARBA" id="ARBA00022490"/>
    </source>
</evidence>
<gene>
    <name evidence="18" type="primary">glmU</name>
    <name evidence="20" type="ORF">HNR42_003094</name>
</gene>
<reference evidence="20 21" key="1">
    <citation type="submission" date="2020-08" db="EMBL/GenBank/DDBJ databases">
        <title>Genomic Encyclopedia of Type Strains, Phase IV (KMG-IV): sequencing the most valuable type-strain genomes for metagenomic binning, comparative biology and taxonomic classification.</title>
        <authorList>
            <person name="Goeker M."/>
        </authorList>
    </citation>
    <scope>NUCLEOTIDE SEQUENCE [LARGE SCALE GENOMIC DNA]</scope>
    <source>
        <strain evidence="20 21">DSM 21458</strain>
    </source>
</reference>
<keyword evidence="4 18" id="KW-0963">Cytoplasm</keyword>
<dbReference type="CDD" id="cd03353">
    <property type="entry name" value="LbH_GlmU_C"/>
    <property type="match status" value="1"/>
</dbReference>
<dbReference type="GO" id="GO:0071555">
    <property type="term" value="P:cell wall organization"/>
    <property type="evidence" value="ECO:0007669"/>
    <property type="project" value="UniProtKB-KW"/>
</dbReference>
<dbReference type="InterPro" id="IPR025877">
    <property type="entry name" value="MobA-like_NTP_Trfase"/>
</dbReference>
<keyword evidence="9 18" id="KW-0460">Magnesium</keyword>
<dbReference type="Proteomes" id="UP000569951">
    <property type="component" value="Unassembled WGS sequence"/>
</dbReference>
<dbReference type="PANTHER" id="PTHR43584">
    <property type="entry name" value="NUCLEOTIDYL TRANSFERASE"/>
    <property type="match status" value="1"/>
</dbReference>
<feature type="binding site" evidence="18">
    <location>
        <position position="316"/>
    </location>
    <ligand>
        <name>UDP-N-acetyl-alpha-D-glucosamine</name>
        <dbReference type="ChEBI" id="CHEBI:57705"/>
    </ligand>
</feature>
<feature type="binding site" evidence="18">
    <location>
        <position position="7"/>
    </location>
    <ligand>
        <name>UDP-N-acetyl-alpha-D-glucosamine</name>
        <dbReference type="ChEBI" id="CHEBI:57705"/>
    </ligand>
</feature>
<dbReference type="CDD" id="cd02540">
    <property type="entry name" value="GT2_GlmU_N_bac"/>
    <property type="match status" value="1"/>
</dbReference>
<feature type="binding site" evidence="18">
    <location>
        <position position="153"/>
    </location>
    <ligand>
        <name>UDP-N-acetyl-alpha-D-glucosamine</name>
        <dbReference type="ChEBI" id="CHEBI:57705"/>
    </ligand>
</feature>
<keyword evidence="10 18" id="KW-0133">Cell shape</keyword>
<feature type="domain" description="MobA-like NTP transferase" evidence="19">
    <location>
        <begin position="3"/>
        <end position="113"/>
    </location>
</feature>
<comment type="catalytic activity">
    <reaction evidence="16 18">
        <text>N-acetyl-alpha-D-glucosamine 1-phosphate + UTP + H(+) = UDP-N-acetyl-alpha-D-glucosamine + diphosphate</text>
        <dbReference type="Rhea" id="RHEA:13509"/>
        <dbReference type="ChEBI" id="CHEBI:15378"/>
        <dbReference type="ChEBI" id="CHEBI:33019"/>
        <dbReference type="ChEBI" id="CHEBI:46398"/>
        <dbReference type="ChEBI" id="CHEBI:57705"/>
        <dbReference type="ChEBI" id="CHEBI:57776"/>
        <dbReference type="EC" id="2.7.7.23"/>
    </reaction>
</comment>
<dbReference type="InterPro" id="IPR005882">
    <property type="entry name" value="Bifunctional_GlmU"/>
</dbReference>
<dbReference type="InterPro" id="IPR011004">
    <property type="entry name" value="Trimer_LpxA-like_sf"/>
</dbReference>
<dbReference type="Pfam" id="PF00132">
    <property type="entry name" value="Hexapep"/>
    <property type="match status" value="1"/>
</dbReference>
<keyword evidence="8 18" id="KW-0677">Repeat</keyword>
<keyword evidence="14 18" id="KW-0961">Cell wall biogenesis/degradation</keyword>
<evidence type="ECO:0000256" key="18">
    <source>
        <dbReference type="HAMAP-Rule" id="MF_01631"/>
    </source>
</evidence>
<dbReference type="SUPFAM" id="SSF53448">
    <property type="entry name" value="Nucleotide-diphospho-sugar transferases"/>
    <property type="match status" value="1"/>
</dbReference>
<dbReference type="UniPathway" id="UPA00113">
    <property type="reaction ID" value="UER00532"/>
</dbReference>
<dbReference type="EC" id="2.7.7.23" evidence="18"/>
<comment type="pathway">
    <text evidence="18">Bacterial outer membrane biogenesis; LPS lipid A biosynthesis.</text>
</comment>
<evidence type="ECO:0000256" key="7">
    <source>
        <dbReference type="ARBA" id="ARBA00022723"/>
    </source>
</evidence>
<comment type="similarity">
    <text evidence="2 18">In the C-terminal section; belongs to the transferase hexapeptide repeat family.</text>
</comment>
<dbReference type="NCBIfam" id="TIGR01173">
    <property type="entry name" value="glmU"/>
    <property type="match status" value="1"/>
</dbReference>
<dbReference type="GO" id="GO:0006048">
    <property type="term" value="P:UDP-N-acetylglucosamine biosynthetic process"/>
    <property type="evidence" value="ECO:0007669"/>
    <property type="project" value="UniProtKB-UniPathway"/>
</dbReference>
<comment type="caution">
    <text evidence="20">The sequence shown here is derived from an EMBL/GenBank/DDBJ whole genome shotgun (WGS) entry which is preliminary data.</text>
</comment>
<evidence type="ECO:0000256" key="17">
    <source>
        <dbReference type="ARBA" id="ARBA00049628"/>
    </source>
</evidence>
<evidence type="ECO:0000259" key="19">
    <source>
        <dbReference type="Pfam" id="PF12804"/>
    </source>
</evidence>
<feature type="binding site" evidence="18">
    <location>
        <position position="210"/>
    </location>
    <ligand>
        <name>Mg(2+)</name>
        <dbReference type="ChEBI" id="CHEBI:18420"/>
    </ligand>
</feature>
<dbReference type="InterPro" id="IPR029044">
    <property type="entry name" value="Nucleotide-diphossugar_trans"/>
</dbReference>
<accession>A0A841I1F5</accession>
<evidence type="ECO:0000256" key="9">
    <source>
        <dbReference type="ARBA" id="ARBA00022842"/>
    </source>
</evidence>
<feature type="active site" description="Proton acceptor" evidence="18">
    <location>
        <position position="346"/>
    </location>
</feature>
<dbReference type="GO" id="GO:0019134">
    <property type="term" value="F:glucosamine-1-phosphate N-acetyltransferase activity"/>
    <property type="evidence" value="ECO:0007669"/>
    <property type="project" value="UniProtKB-UniRule"/>
</dbReference>
<feature type="binding site" evidence="18">
    <location>
        <position position="58"/>
    </location>
    <ligand>
        <name>UDP-N-acetyl-alpha-D-glucosamine</name>
        <dbReference type="ChEBI" id="CHEBI:57705"/>
    </ligand>
</feature>
<sequence length="458" mass="48634">MKSKLPKVLHPLAGRSMVGYSVQRAQQLGAHNIVLVTGHGAEQVEAAFEGAGVQFVRQDRQLGTAHAFLQAAPLLRGDEILLLYGDTPLIRLETLEAMLAHHRATGAGLTILTAVLEDATGYGRIVRDERGEVAAIVEEKAASPEQRRIREFNSGVYLMDARAGKLAERITNDNPAGEYYLTDLLALYRAEGARVEAFQIDDALEVLGANDRAQLAEAEAVMRRRVALRHMRAGVTLQDPETTYIDDTVEIGRDCTLAPGVILAGHTVLGEDVTIGAYSVLRDVHVHSGASVRSHSVLEGAVLEAGADAGPFARLRPGAQLGAGAHVGNFVEVKNARLGEGTKAGHLAYLGDATLGAGVNVGAGTITANYDGVTKHPTHIQDGAFIGSNSVLVAPVTVGRGAIVAAGSAVTSDVPEGDLAVARGRQRNVEGYARRFWSQARERIASKLPVIRAWLDEN</sequence>
<comment type="cofactor">
    <cofactor evidence="18">
        <name>Mg(2+)</name>
        <dbReference type="ChEBI" id="CHEBI:18420"/>
    </cofactor>
    <text evidence="18">Binds 1 Mg(2+) ion per subunit.</text>
</comment>
<dbReference type="NCBIfam" id="NF010938">
    <property type="entry name" value="PRK14358.1"/>
    <property type="match status" value="1"/>
</dbReference>
<dbReference type="Gene3D" id="3.90.550.10">
    <property type="entry name" value="Spore Coat Polysaccharide Biosynthesis Protein SpsA, Chain A"/>
    <property type="match status" value="1"/>
</dbReference>
<evidence type="ECO:0000256" key="8">
    <source>
        <dbReference type="ARBA" id="ARBA00022737"/>
    </source>
</evidence>
<evidence type="ECO:0000256" key="12">
    <source>
        <dbReference type="ARBA" id="ARBA00023268"/>
    </source>
</evidence>
<keyword evidence="12 18" id="KW-0511">Multifunctional enzyme</keyword>
<keyword evidence="13 18" id="KW-0012">Acyltransferase</keyword>
<organism evidence="20 21">
    <name type="scientific">Deinobacterium chartae</name>
    <dbReference type="NCBI Taxonomy" id="521158"/>
    <lineage>
        <taxon>Bacteria</taxon>
        <taxon>Thermotogati</taxon>
        <taxon>Deinococcota</taxon>
        <taxon>Deinococci</taxon>
        <taxon>Deinococcales</taxon>
        <taxon>Deinococcaceae</taxon>
        <taxon>Deinobacterium</taxon>
    </lineage>
</organism>
<dbReference type="InterPro" id="IPR018357">
    <property type="entry name" value="Hexapep_transf_CS"/>
</dbReference>
<dbReference type="InterPro" id="IPR001451">
    <property type="entry name" value="Hexapep"/>
</dbReference>
<comment type="caution">
    <text evidence="18">Lacks conserved residue(s) required for the propagation of feature annotation.</text>
</comment>
<feature type="binding site" evidence="18">
    <location>
        <position position="210"/>
    </location>
    <ligand>
        <name>UDP-N-acetyl-alpha-D-glucosamine</name>
        <dbReference type="ChEBI" id="CHEBI:57705"/>
    </ligand>
</feature>
<dbReference type="Gene3D" id="2.160.10.10">
    <property type="entry name" value="Hexapeptide repeat proteins"/>
    <property type="match status" value="1"/>
</dbReference>
<dbReference type="GO" id="GO:0009245">
    <property type="term" value="P:lipid A biosynthetic process"/>
    <property type="evidence" value="ECO:0007669"/>
    <property type="project" value="UniProtKB-UniRule"/>
</dbReference>
<feature type="binding site" evidence="18">
    <location>
        <position position="406"/>
    </location>
    <ligand>
        <name>acetyl-CoA</name>
        <dbReference type="ChEBI" id="CHEBI:57288"/>
    </ligand>
</feature>
<evidence type="ECO:0000256" key="2">
    <source>
        <dbReference type="ARBA" id="ARBA00007707"/>
    </source>
</evidence>
<feature type="region of interest" description="N-acetyltransferase" evidence="18">
    <location>
        <begin position="234"/>
        <end position="458"/>
    </location>
</feature>
<dbReference type="Pfam" id="PF12804">
    <property type="entry name" value="NTP_transf_3"/>
    <property type="match status" value="1"/>
</dbReference>
<comment type="subunit">
    <text evidence="18">Homotrimer.</text>
</comment>
<dbReference type="EMBL" id="JACHHG010000013">
    <property type="protein sequence ID" value="MBB6099641.1"/>
    <property type="molecule type" value="Genomic_DNA"/>
</dbReference>
<comment type="subcellular location">
    <subcellularLocation>
        <location evidence="1 18">Cytoplasm</location>
    </subcellularLocation>
</comment>
<feature type="binding site" evidence="18">
    <location>
        <position position="423"/>
    </location>
    <ligand>
        <name>acetyl-CoA</name>
        <dbReference type="ChEBI" id="CHEBI:57288"/>
    </ligand>
</feature>
<evidence type="ECO:0000256" key="16">
    <source>
        <dbReference type="ARBA" id="ARBA00048493"/>
    </source>
</evidence>
<evidence type="ECO:0000313" key="21">
    <source>
        <dbReference type="Proteomes" id="UP000569951"/>
    </source>
</evidence>
<dbReference type="AlphaFoldDB" id="A0A841I1F5"/>
<dbReference type="GO" id="GO:0005737">
    <property type="term" value="C:cytoplasm"/>
    <property type="evidence" value="ECO:0007669"/>
    <property type="project" value="UniProtKB-SubCell"/>
</dbReference>
<keyword evidence="11 18" id="KW-0573">Peptidoglycan synthesis</keyword>
<evidence type="ECO:0000256" key="6">
    <source>
        <dbReference type="ARBA" id="ARBA00022695"/>
    </source>
</evidence>
<dbReference type="UniPathway" id="UPA00973"/>
<evidence type="ECO:0000256" key="15">
    <source>
        <dbReference type="ARBA" id="ARBA00048247"/>
    </source>
</evidence>
<evidence type="ECO:0000256" key="5">
    <source>
        <dbReference type="ARBA" id="ARBA00022679"/>
    </source>
</evidence>
<feature type="binding site" evidence="18">
    <location>
        <position position="388"/>
    </location>
    <ligand>
        <name>acetyl-CoA</name>
        <dbReference type="ChEBI" id="CHEBI:57288"/>
    </ligand>
</feature>
<keyword evidence="6 18" id="KW-0548">Nucleotidyltransferase</keyword>
<feature type="region of interest" description="Linker" evidence="18">
    <location>
        <begin position="213"/>
        <end position="233"/>
    </location>
</feature>
<evidence type="ECO:0000256" key="11">
    <source>
        <dbReference type="ARBA" id="ARBA00022984"/>
    </source>
</evidence>